<sequence>MSLRSATCHIARPEPTHGLCGIPIGRIIGEYNAPPMGWALCERCYLEAGRRAIPSFSDVLSDVEQLLEQDLPRARKLWYNADADEDDRQPA</sequence>
<accession>A0A0F9GW91</accession>
<dbReference type="EMBL" id="LAZR01016764">
    <property type="protein sequence ID" value="KKM03105.1"/>
    <property type="molecule type" value="Genomic_DNA"/>
</dbReference>
<comment type="caution">
    <text evidence="1">The sequence shown here is derived from an EMBL/GenBank/DDBJ whole genome shotgun (WGS) entry which is preliminary data.</text>
</comment>
<reference evidence="1" key="1">
    <citation type="journal article" date="2015" name="Nature">
        <title>Complex archaea that bridge the gap between prokaryotes and eukaryotes.</title>
        <authorList>
            <person name="Spang A."/>
            <person name="Saw J.H."/>
            <person name="Jorgensen S.L."/>
            <person name="Zaremba-Niedzwiedzka K."/>
            <person name="Martijn J."/>
            <person name="Lind A.E."/>
            <person name="van Eijk R."/>
            <person name="Schleper C."/>
            <person name="Guy L."/>
            <person name="Ettema T.J."/>
        </authorList>
    </citation>
    <scope>NUCLEOTIDE SEQUENCE</scope>
</reference>
<dbReference type="AlphaFoldDB" id="A0A0F9GW91"/>
<protein>
    <submittedName>
        <fullName evidence="1">Uncharacterized protein</fullName>
    </submittedName>
</protein>
<name>A0A0F9GW91_9ZZZZ</name>
<gene>
    <name evidence="1" type="ORF">LCGC14_1777810</name>
</gene>
<organism evidence="1">
    <name type="scientific">marine sediment metagenome</name>
    <dbReference type="NCBI Taxonomy" id="412755"/>
    <lineage>
        <taxon>unclassified sequences</taxon>
        <taxon>metagenomes</taxon>
        <taxon>ecological metagenomes</taxon>
    </lineage>
</organism>
<proteinExistence type="predicted"/>
<evidence type="ECO:0000313" key="1">
    <source>
        <dbReference type="EMBL" id="KKM03105.1"/>
    </source>
</evidence>